<keyword evidence="3" id="KW-0813">Transport</keyword>
<dbReference type="SUPFAM" id="SSF52540">
    <property type="entry name" value="P-loop containing nucleoside triphosphate hydrolases"/>
    <property type="match status" value="2"/>
</dbReference>
<dbReference type="SUPFAM" id="SSF90123">
    <property type="entry name" value="ABC transporter transmembrane region"/>
    <property type="match status" value="2"/>
</dbReference>
<feature type="transmembrane region" description="Helical" evidence="12">
    <location>
        <begin position="1130"/>
        <end position="1160"/>
    </location>
</feature>
<gene>
    <name evidence="15" type="ORF">TPAR_01765</name>
</gene>
<feature type="domain" description="ABC transmembrane type-1" evidence="14">
    <location>
        <begin position="974"/>
        <end position="1286"/>
    </location>
</feature>
<dbReference type="InterPro" id="IPR050173">
    <property type="entry name" value="ABC_transporter_C-like"/>
</dbReference>
<protein>
    <submittedName>
        <fullName evidence="15">ATP-dependent bile acid permease</fullName>
    </submittedName>
</protein>
<reference evidence="15 16" key="1">
    <citation type="submission" date="2018-01" db="EMBL/GenBank/DDBJ databases">
        <title>Harnessing the power of phylogenomics to disentangle the directionality and signatures of interkingdom host jumping in the parasitic fungal genus Tolypocladium.</title>
        <authorList>
            <person name="Quandt C.A."/>
            <person name="Patterson W."/>
            <person name="Spatafora J.W."/>
        </authorList>
    </citation>
    <scope>NUCLEOTIDE SEQUENCE [LARGE SCALE GENOMIC DNA]</scope>
    <source>
        <strain evidence="15 16">NRBC 100945</strain>
    </source>
</reference>
<keyword evidence="16" id="KW-1185">Reference proteome</keyword>
<evidence type="ECO:0000256" key="12">
    <source>
        <dbReference type="SAM" id="Phobius"/>
    </source>
</evidence>
<dbReference type="InterPro" id="IPR036640">
    <property type="entry name" value="ABC1_TM_sf"/>
</dbReference>
<dbReference type="CDD" id="cd03250">
    <property type="entry name" value="ABCC_MRP_domain1"/>
    <property type="match status" value="1"/>
</dbReference>
<evidence type="ECO:0000256" key="11">
    <source>
        <dbReference type="SAM" id="MobiDB-lite"/>
    </source>
</evidence>
<proteinExistence type="inferred from homology"/>
<dbReference type="PROSITE" id="PS00211">
    <property type="entry name" value="ABC_TRANSPORTER_1"/>
    <property type="match status" value="1"/>
</dbReference>
<evidence type="ECO:0000256" key="6">
    <source>
        <dbReference type="ARBA" id="ARBA00022741"/>
    </source>
</evidence>
<evidence type="ECO:0000256" key="2">
    <source>
        <dbReference type="ARBA" id="ARBA00009726"/>
    </source>
</evidence>
<evidence type="ECO:0000313" key="15">
    <source>
        <dbReference type="EMBL" id="POR38043.1"/>
    </source>
</evidence>
<feature type="domain" description="ABC transmembrane type-1" evidence="14">
    <location>
        <begin position="433"/>
        <end position="617"/>
    </location>
</feature>
<organism evidence="15 16">
    <name type="scientific">Tolypocladium paradoxum</name>
    <dbReference type="NCBI Taxonomy" id="94208"/>
    <lineage>
        <taxon>Eukaryota</taxon>
        <taxon>Fungi</taxon>
        <taxon>Dikarya</taxon>
        <taxon>Ascomycota</taxon>
        <taxon>Pezizomycotina</taxon>
        <taxon>Sordariomycetes</taxon>
        <taxon>Hypocreomycetidae</taxon>
        <taxon>Hypocreales</taxon>
        <taxon>Ophiocordycipitaceae</taxon>
        <taxon>Tolypocladium</taxon>
    </lineage>
</organism>
<dbReference type="SMART" id="SM00382">
    <property type="entry name" value="AAA"/>
    <property type="match status" value="2"/>
</dbReference>
<evidence type="ECO:0000259" key="14">
    <source>
        <dbReference type="PROSITE" id="PS50929"/>
    </source>
</evidence>
<feature type="transmembrane region" description="Helical" evidence="12">
    <location>
        <begin position="123"/>
        <end position="140"/>
    </location>
</feature>
<dbReference type="PROSITE" id="PS50929">
    <property type="entry name" value="ABC_TM1F"/>
    <property type="match status" value="2"/>
</dbReference>
<dbReference type="CDD" id="cd03244">
    <property type="entry name" value="ABCC_MRP_domain2"/>
    <property type="match status" value="1"/>
</dbReference>
<dbReference type="GO" id="GO:0016887">
    <property type="term" value="F:ATP hydrolysis activity"/>
    <property type="evidence" value="ECO:0007669"/>
    <property type="project" value="InterPro"/>
</dbReference>
<dbReference type="PANTHER" id="PTHR24223:SF456">
    <property type="entry name" value="MULTIDRUG RESISTANCE-ASSOCIATED PROTEIN LETHAL(2)03659"/>
    <property type="match status" value="1"/>
</dbReference>
<dbReference type="Pfam" id="PF00005">
    <property type="entry name" value="ABC_tran"/>
    <property type="match status" value="2"/>
</dbReference>
<dbReference type="InterPro" id="IPR027417">
    <property type="entry name" value="P-loop_NTPase"/>
</dbReference>
<feature type="transmembrane region" description="Helical" evidence="12">
    <location>
        <begin position="1045"/>
        <end position="1067"/>
    </location>
</feature>
<feature type="compositionally biased region" description="Basic and acidic residues" evidence="11">
    <location>
        <begin position="390"/>
        <end position="412"/>
    </location>
</feature>
<keyword evidence="5" id="KW-0677">Repeat</keyword>
<feature type="region of interest" description="Disordered" evidence="11">
    <location>
        <begin position="390"/>
        <end position="425"/>
    </location>
</feature>
<keyword evidence="10" id="KW-0325">Glycoprotein</keyword>
<dbReference type="InterPro" id="IPR011527">
    <property type="entry name" value="ABC1_TM_dom"/>
</dbReference>
<feature type="transmembrane region" description="Helical" evidence="12">
    <location>
        <begin position="152"/>
        <end position="172"/>
    </location>
</feature>
<dbReference type="PANTHER" id="PTHR24223">
    <property type="entry name" value="ATP-BINDING CASSETTE SUB-FAMILY C"/>
    <property type="match status" value="1"/>
</dbReference>
<evidence type="ECO:0000256" key="1">
    <source>
        <dbReference type="ARBA" id="ARBA00004141"/>
    </source>
</evidence>
<dbReference type="GO" id="GO:0140359">
    <property type="term" value="F:ABC-type transporter activity"/>
    <property type="evidence" value="ECO:0007669"/>
    <property type="project" value="InterPro"/>
</dbReference>
<dbReference type="InterPro" id="IPR003593">
    <property type="entry name" value="AAA+_ATPase"/>
</dbReference>
<dbReference type="STRING" id="94208.A0A2S4L6H2"/>
<feature type="transmembrane region" description="Helical" evidence="12">
    <location>
        <begin position="184"/>
        <end position="204"/>
    </location>
</feature>
<feature type="transmembrane region" description="Helical" evidence="12">
    <location>
        <begin position="553"/>
        <end position="574"/>
    </location>
</feature>
<dbReference type="GO" id="GO:0005524">
    <property type="term" value="F:ATP binding"/>
    <property type="evidence" value="ECO:0007669"/>
    <property type="project" value="UniProtKB-KW"/>
</dbReference>
<dbReference type="EMBL" id="PKSG01000179">
    <property type="protein sequence ID" value="POR38043.1"/>
    <property type="molecule type" value="Genomic_DNA"/>
</dbReference>
<keyword evidence="6" id="KW-0547">Nucleotide-binding</keyword>
<dbReference type="InterPro" id="IPR003439">
    <property type="entry name" value="ABC_transporter-like_ATP-bd"/>
</dbReference>
<dbReference type="Gene3D" id="3.40.50.300">
    <property type="entry name" value="P-loop containing nucleotide triphosphate hydrolases"/>
    <property type="match status" value="2"/>
</dbReference>
<feature type="compositionally biased region" description="Polar residues" evidence="11">
    <location>
        <begin position="1445"/>
        <end position="1460"/>
    </location>
</feature>
<evidence type="ECO:0000256" key="10">
    <source>
        <dbReference type="ARBA" id="ARBA00023180"/>
    </source>
</evidence>
<dbReference type="InterPro" id="IPR017871">
    <property type="entry name" value="ABC_transporter-like_CS"/>
</dbReference>
<comment type="subcellular location">
    <subcellularLocation>
        <location evidence="1">Membrane</location>
        <topology evidence="1">Multi-pass membrane protein</topology>
    </subcellularLocation>
</comment>
<evidence type="ECO:0000256" key="4">
    <source>
        <dbReference type="ARBA" id="ARBA00022692"/>
    </source>
</evidence>
<feature type="transmembrane region" description="Helical" evidence="12">
    <location>
        <begin position="960"/>
        <end position="983"/>
    </location>
</feature>
<name>A0A2S4L6H2_9HYPO</name>
<evidence type="ECO:0000313" key="16">
    <source>
        <dbReference type="Proteomes" id="UP000237481"/>
    </source>
</evidence>
<evidence type="ECO:0000259" key="13">
    <source>
        <dbReference type="PROSITE" id="PS50893"/>
    </source>
</evidence>
<dbReference type="CDD" id="cd18604">
    <property type="entry name" value="ABC_6TM_VMR1_D2_like"/>
    <property type="match status" value="1"/>
</dbReference>
<feature type="domain" description="ABC transporter" evidence="13">
    <location>
        <begin position="644"/>
        <end position="895"/>
    </location>
</feature>
<keyword evidence="7" id="KW-0067">ATP-binding</keyword>
<feature type="transmembrane region" description="Helical" evidence="12">
    <location>
        <begin position="1230"/>
        <end position="1251"/>
    </location>
</feature>
<feature type="transmembrane region" description="Helical" evidence="12">
    <location>
        <begin position="452"/>
        <end position="475"/>
    </location>
</feature>
<dbReference type="FunFam" id="3.40.50.300:FF:000610">
    <property type="entry name" value="Multidrug resistance-associated ABC transporter"/>
    <property type="match status" value="1"/>
</dbReference>
<evidence type="ECO:0000256" key="3">
    <source>
        <dbReference type="ARBA" id="ARBA00022448"/>
    </source>
</evidence>
<keyword evidence="4 12" id="KW-0812">Transmembrane</keyword>
<evidence type="ECO:0000256" key="5">
    <source>
        <dbReference type="ARBA" id="ARBA00022737"/>
    </source>
</evidence>
<comment type="caution">
    <text evidence="15">The sequence shown here is derived from an EMBL/GenBank/DDBJ whole genome shotgun (WGS) entry which is preliminary data.</text>
</comment>
<feature type="domain" description="ABC transporter" evidence="13">
    <location>
        <begin position="1320"/>
        <end position="1578"/>
    </location>
</feature>
<dbReference type="FunFam" id="3.40.50.300:FF:000825">
    <property type="entry name" value="ABC bile acid transporter"/>
    <property type="match status" value="1"/>
</dbReference>
<dbReference type="Proteomes" id="UP000237481">
    <property type="component" value="Unassembled WGS sequence"/>
</dbReference>
<keyword evidence="8 12" id="KW-1133">Transmembrane helix</keyword>
<evidence type="ECO:0000256" key="7">
    <source>
        <dbReference type="ARBA" id="ARBA00022840"/>
    </source>
</evidence>
<dbReference type="GO" id="GO:0016020">
    <property type="term" value="C:membrane"/>
    <property type="evidence" value="ECO:0007669"/>
    <property type="project" value="UniProtKB-SubCell"/>
</dbReference>
<evidence type="ECO:0000256" key="8">
    <source>
        <dbReference type="ARBA" id="ARBA00022989"/>
    </source>
</evidence>
<evidence type="ECO:0000256" key="9">
    <source>
        <dbReference type="ARBA" id="ARBA00023136"/>
    </source>
</evidence>
<accession>A0A2S4L6H2</accession>
<dbReference type="CDD" id="cd18596">
    <property type="entry name" value="ABC_6TM_VMR1_D1_like"/>
    <property type="match status" value="1"/>
</dbReference>
<feature type="transmembrane region" description="Helical" evidence="12">
    <location>
        <begin position="65"/>
        <end position="86"/>
    </location>
</feature>
<dbReference type="PROSITE" id="PS50893">
    <property type="entry name" value="ABC_TRANSPORTER_2"/>
    <property type="match status" value="2"/>
</dbReference>
<feature type="transmembrane region" description="Helical" evidence="12">
    <location>
        <begin position="481"/>
        <end position="499"/>
    </location>
</feature>
<comment type="similarity">
    <text evidence="2">Belongs to the ABC transporter superfamily. ABCC family. Conjugate transporter (TC 3.A.1.208) subfamily.</text>
</comment>
<keyword evidence="9 12" id="KW-0472">Membrane</keyword>
<feature type="region of interest" description="Disordered" evidence="11">
    <location>
        <begin position="1438"/>
        <end position="1460"/>
    </location>
</feature>
<dbReference type="Pfam" id="PF00664">
    <property type="entry name" value="ABC_membrane"/>
    <property type="match status" value="2"/>
</dbReference>
<sequence>MSESMLRPLSAAALGITGLATIPGVLAILSQIRNRTPKDNFYEDEDGRSTPEAVAAFSNTAPKTVIVLLSILGFASTAVVSVLTTLDSTRHGLFLETWLITASWVSLPTSSAASCHGESSPNLLYASQAAILLQAVFLAAHRSPVQTHDLGLWAFLSSLVTAIAASFQPLSIGQQAHVREDAVLILRIVNVCTVVILLFACVSIPRRPHVFYKDHQVDPEWTVSAINRYTWTWAGALLTLARKKGDLDEKDIPRPDHYIRAENLVSEWSKANYQGGLLRSLFRAYGSRLVLQWSITAGRCVLGIGPFWTMLQLVQKLEKKDMDESPKSELWVLIFCMGLFTLAEQARNPLLPSWIDGWIVWYSVTRLCMPIRGQLSALVFEKSLRRKNVKSADKTEEDGKSSDDAKNDNDKDNGEDDEDSNDEASVLKSRQAIVNLVGVDARHIADFSMMQFFVVNSLGKLIIFSGFLIQLIGWVPFGAGILAWALVLPINTWVSKIYMKAEDTLMKNRDSKLAVVNEALLGMRQIKFSALESQWEKKIMEKREIELRTIRRVFTADTILFFCWVASPILLAAASLSVYAAVHGALSPSVAFVSVGIFKSLEVSLSALPELLAGAMDTLVSIKRIETYLNGPEMQKTLSEGYEVAFDNATIAWPVDGEVPDEDRFILKNINVSFPEGELSVISGKTGTGKSLLLNALLGEADLLGGSIFVPPTAPPLERNDGKAHPGNWILPGAVAYVGQTPWLESASFRDNILFGLPFLEDRYEKVLEVCALKKDLEILTDGDKTELGANGINLSGGQKWRVTLARAIYSRAQILVLDDIFSAVDAHVGRQTFENCIAGDICKGRTRILVTHHVALVQSKTKYLVELGEGTVMHCGLTSDLAEDGTLHKIKSHEQTEAEIQADENVDGATAVNSEEASVLEPVDGEDNVNTLHKVASMGGKQFIEEETREKGMVKRRVYATYMKSSGGWFFWIVCAIFYVAFEAGNLGRNWWLRIWTDDPQEQASVASTAHEHGMAYGLTFQHSTMHAASHAQVADNGHKSLSFYLTVYIVLATASGIIGTLRFLWTFVMSIKASRTLFEKILFTVLRTKLRWLDTVPVGRILNRLTADFDIIDNRITMDMGFMFWRMLGLLGVCVAAILVSAYILPLAAVLVFVAGIVGKVFLDGARPVKRIESNAKSPVFEIFNAALAGVSTLRAFQKTQVYIDRMYGFLDIWDNLSVYIWTLNRWLGFRMALIGTIFTTLVGVIVVGSSFVDAAMAGFTLSFALDFSGNMLMAIRGYASLELDMNAAERVIEYTEIDTEDLGGEEPPAAWPTSGDMEVKDLVAAYAEDLPPVLKGVSFKVSNNERVGVIGRTGAGKSSLTLALFRFLEARSGTVYIDGLDISKVNLHSLRSRLAIIPQDPVLFSGTVRSNLDPFNDHTDEELRDCLSRVHLVESEPVTPANEPSSAANSTPGSTLTPKNVNIFRDLSSGISESGGNLSQGQRQLLCIARAIVSCPKIMVLDEATSAVDMSTDALIQRSIREEFTDSTLIVIAHRLSTIADFDRILVLSEGSVAEFGTPRELWDKEGGIFRDMCEHSGEKDKLREVVLGKSN</sequence>
<dbReference type="OrthoDB" id="6500128at2759"/>
<dbReference type="Gene3D" id="1.20.1560.10">
    <property type="entry name" value="ABC transporter type 1, transmembrane domain"/>
    <property type="match status" value="2"/>
</dbReference>
<feature type="compositionally biased region" description="Acidic residues" evidence="11">
    <location>
        <begin position="413"/>
        <end position="422"/>
    </location>
</feature>